<name>A0A9N7YAU5_PLEPL</name>
<accession>A0A9N7YAU5</accession>
<evidence type="ECO:0000256" key="1">
    <source>
        <dbReference type="SAM" id="MobiDB-lite"/>
    </source>
</evidence>
<evidence type="ECO:0000313" key="2">
    <source>
        <dbReference type="EMBL" id="CAB1424710.1"/>
    </source>
</evidence>
<dbReference type="AlphaFoldDB" id="A0A9N7YAU5"/>
<protein>
    <submittedName>
        <fullName evidence="2">Uncharacterized protein</fullName>
    </submittedName>
</protein>
<dbReference type="EMBL" id="CADEAL010000748">
    <property type="protein sequence ID" value="CAB1424710.1"/>
    <property type="molecule type" value="Genomic_DNA"/>
</dbReference>
<reference evidence="2" key="1">
    <citation type="submission" date="2020-03" db="EMBL/GenBank/DDBJ databases">
        <authorList>
            <person name="Weist P."/>
        </authorList>
    </citation>
    <scope>NUCLEOTIDE SEQUENCE</scope>
</reference>
<evidence type="ECO:0000313" key="3">
    <source>
        <dbReference type="Proteomes" id="UP001153269"/>
    </source>
</evidence>
<comment type="caution">
    <text evidence="2">The sequence shown here is derived from an EMBL/GenBank/DDBJ whole genome shotgun (WGS) entry which is preliminary data.</text>
</comment>
<organism evidence="2 3">
    <name type="scientific">Pleuronectes platessa</name>
    <name type="common">European plaice</name>
    <dbReference type="NCBI Taxonomy" id="8262"/>
    <lineage>
        <taxon>Eukaryota</taxon>
        <taxon>Metazoa</taxon>
        <taxon>Chordata</taxon>
        <taxon>Craniata</taxon>
        <taxon>Vertebrata</taxon>
        <taxon>Euteleostomi</taxon>
        <taxon>Actinopterygii</taxon>
        <taxon>Neopterygii</taxon>
        <taxon>Teleostei</taxon>
        <taxon>Neoteleostei</taxon>
        <taxon>Acanthomorphata</taxon>
        <taxon>Carangaria</taxon>
        <taxon>Pleuronectiformes</taxon>
        <taxon>Pleuronectoidei</taxon>
        <taxon>Pleuronectidae</taxon>
        <taxon>Pleuronectes</taxon>
    </lineage>
</organism>
<dbReference type="Proteomes" id="UP001153269">
    <property type="component" value="Unassembled WGS sequence"/>
</dbReference>
<gene>
    <name evidence="2" type="ORF">PLEPLA_LOCUS12638</name>
</gene>
<keyword evidence="3" id="KW-1185">Reference proteome</keyword>
<proteinExistence type="predicted"/>
<feature type="region of interest" description="Disordered" evidence="1">
    <location>
        <begin position="1"/>
        <end position="24"/>
    </location>
</feature>
<sequence length="128" mass="13674">MKPEAEKKSPPPPPPSSSIIIHHHPSSGGGGVLLLLLVDLRMFCSNPEALEGPTSGGLRTCLSGGTGGGTLTRGQFVVLQDEEAPLLETGRRTSEHQFRLADLTSDLRDSNRKLERVHLERELDGGSA</sequence>